<reference evidence="1" key="1">
    <citation type="submission" date="2022-08" db="EMBL/GenBank/DDBJ databases">
        <title>Genome Sequence of Fusarium decemcellulare.</title>
        <authorList>
            <person name="Buettner E."/>
        </authorList>
    </citation>
    <scope>NUCLEOTIDE SEQUENCE</scope>
    <source>
        <strain evidence="1">Babe19</strain>
    </source>
</reference>
<evidence type="ECO:0000313" key="2">
    <source>
        <dbReference type="Proteomes" id="UP001148629"/>
    </source>
</evidence>
<name>A0ACC1SHM9_9HYPO</name>
<comment type="caution">
    <text evidence="1">The sequence shown here is derived from an EMBL/GenBank/DDBJ whole genome shotgun (WGS) entry which is preliminary data.</text>
</comment>
<protein>
    <submittedName>
        <fullName evidence="1">Uncharacterized protein</fullName>
    </submittedName>
</protein>
<evidence type="ECO:0000313" key="1">
    <source>
        <dbReference type="EMBL" id="KAJ3540012.1"/>
    </source>
</evidence>
<proteinExistence type="predicted"/>
<dbReference type="Proteomes" id="UP001148629">
    <property type="component" value="Unassembled WGS sequence"/>
</dbReference>
<accession>A0ACC1SHM9</accession>
<dbReference type="EMBL" id="JANRMS010000429">
    <property type="protein sequence ID" value="KAJ3540012.1"/>
    <property type="molecule type" value="Genomic_DNA"/>
</dbReference>
<keyword evidence="2" id="KW-1185">Reference proteome</keyword>
<sequence length="798" mass="86799">MANLKSDKANVLLVGGGGVGTIAALNIETGGLGVVTSVLRSNFEIVNQRGYVIQSVDHGQLHGWKPTKVTNSVPDVARDSLPPFDYVIATTKNCPDVAPTLPEVIAPAVTPGHTVIVMIQNGVNIERPVFERFPQNIVLSGVSMIGSHERQIGVISHVEPDILYLGAFHNPNFGDNKHEAAAAHEFIKIYGAGGKANVHFSDDVQWSRWRKLIFNGVLNPLCAITNMDTSRVRLTDSLVEGLVRPAMKEVFEVASKLGHQLPADIIDTMINLDPMDLYLEPSMLCDFRKGNLMEIEWLVGEPLREAEKVGIPAPNLKAIYETSMDKSLHEDCAASTQERFVPDMTTTQQPSSLVQSPPLSHNVSLNPTKLSRARKLHVLVSGLICTFNSSLGTSMPSGAISAIASQFNVSSQVHLSLLNSLNMAGFVLGPLLFGPLSEYIGRKPVLIVSFVGYIIFMLACSASPSYAVLLIFRLLCGINAAAPTTVVGGLFADILDDPSQRGTAIAVFLTVNTLGSLFGPMVSGFASRLSWRWPFWVAAALSAPGVPLLMMLPETFAPVLYNRQIRRQANCGDVPQGTNVAQLHPFDIQKIFLRPITFMVTEPVVLLTSLYLALAYSILYLMFQAYPIIFQVAFGAALALALFCIFAKWYHRSATAGKPWAQRDIYRRLPVACVAAPCMVISLFWLGWTSRETISPAVPASGGLFFGLGFLLLFASMLNYVTDMFREYSASAHAAASFTRSIGAVVLPLAAGPMYARLGIHWAPSVLGLIALVMGVIPFFFIVYGDTLARKSRFMRNL</sequence>
<gene>
    <name evidence="1" type="ORF">NM208_g5242</name>
</gene>
<organism evidence="1 2">
    <name type="scientific">Fusarium decemcellulare</name>
    <dbReference type="NCBI Taxonomy" id="57161"/>
    <lineage>
        <taxon>Eukaryota</taxon>
        <taxon>Fungi</taxon>
        <taxon>Dikarya</taxon>
        <taxon>Ascomycota</taxon>
        <taxon>Pezizomycotina</taxon>
        <taxon>Sordariomycetes</taxon>
        <taxon>Hypocreomycetidae</taxon>
        <taxon>Hypocreales</taxon>
        <taxon>Nectriaceae</taxon>
        <taxon>Fusarium</taxon>
        <taxon>Fusarium decemcellulare species complex</taxon>
    </lineage>
</organism>